<feature type="region of interest" description="Disordered" evidence="1">
    <location>
        <begin position="333"/>
        <end position="362"/>
    </location>
</feature>
<evidence type="ECO:0000313" key="4">
    <source>
        <dbReference type="Proteomes" id="UP000784294"/>
    </source>
</evidence>
<feature type="domain" description="Potassium channel tetramerisation-type BTB" evidence="2">
    <location>
        <begin position="3"/>
        <end position="50"/>
    </location>
</feature>
<protein>
    <recommendedName>
        <fullName evidence="2">Potassium channel tetramerisation-type BTB domain-containing protein</fullName>
    </recommendedName>
</protein>
<dbReference type="Gene3D" id="3.30.710.10">
    <property type="entry name" value="Potassium Channel Kv1.1, Chain A"/>
    <property type="match status" value="1"/>
</dbReference>
<dbReference type="PANTHER" id="PTHR14499:SF67">
    <property type="entry name" value="BTB_POZ DOMAIN-CONTAINING PROTEIN TIWAZ"/>
    <property type="match status" value="1"/>
</dbReference>
<organism evidence="3 4">
    <name type="scientific">Protopolystoma xenopodis</name>
    <dbReference type="NCBI Taxonomy" id="117903"/>
    <lineage>
        <taxon>Eukaryota</taxon>
        <taxon>Metazoa</taxon>
        <taxon>Spiralia</taxon>
        <taxon>Lophotrochozoa</taxon>
        <taxon>Platyhelminthes</taxon>
        <taxon>Monogenea</taxon>
        <taxon>Polyopisthocotylea</taxon>
        <taxon>Polystomatidea</taxon>
        <taxon>Polystomatidae</taxon>
        <taxon>Protopolystoma</taxon>
    </lineage>
</organism>
<feature type="compositionally biased region" description="Low complexity" evidence="1">
    <location>
        <begin position="84"/>
        <end position="96"/>
    </location>
</feature>
<reference evidence="3" key="1">
    <citation type="submission" date="2018-11" db="EMBL/GenBank/DDBJ databases">
        <authorList>
            <consortium name="Pathogen Informatics"/>
        </authorList>
    </citation>
    <scope>NUCLEOTIDE SEQUENCE</scope>
</reference>
<feature type="region of interest" description="Disordered" evidence="1">
    <location>
        <begin position="197"/>
        <end position="229"/>
    </location>
</feature>
<dbReference type="PANTHER" id="PTHR14499">
    <property type="entry name" value="POTASSIUM CHANNEL TETRAMERIZATION DOMAIN-CONTAINING"/>
    <property type="match status" value="1"/>
</dbReference>
<feature type="region of interest" description="Disordered" evidence="1">
    <location>
        <begin position="515"/>
        <end position="538"/>
    </location>
</feature>
<feature type="compositionally biased region" description="Polar residues" evidence="1">
    <location>
        <begin position="127"/>
        <end position="136"/>
    </location>
</feature>
<dbReference type="SUPFAM" id="SSF54695">
    <property type="entry name" value="POZ domain"/>
    <property type="match status" value="1"/>
</dbReference>
<feature type="region of interest" description="Disordered" evidence="1">
    <location>
        <begin position="249"/>
        <end position="278"/>
    </location>
</feature>
<sequence length="538" mass="58899">MKQYYFIDRDGHLFRHVLNYLRTGRVCLPARFEELDQLIEEARFYQLDGMTRQLEGLLYQRARPTATLHPPPPPPPFPLPLPLPLSSSSSSSSVSFPPLPPARPSRPSCEEDSASEGAPRGGHGLRQSMSNRTNSRPVRFESRVGKTVEGSDETADGMAEWGEEEGSKLAGQRRAARQLMRDECVHMKRGGARKRRLLQSGWSQSGEEVEAKKTGPVDKALPNGKGRVQKTGEKSVAVLYMSSGQALSTEDGVALKREEDAGEGEDEEEEAEEERGEIGEDELQAGLRDWDLVAFVADVGNCRGPRRARLVCSTRKLADWLEPRLGLVLSPCGAGAGGMKEDTEDEKEQEEEEGARSSPVAEAPCRLNRLTMAAGDATGALRLEAMSPERMIVLLRGLYRLGFRLLPMPVTEIWPAERSRCSGPAPTGFDGSAGGAALDRTRLLTVSADANCDSDRTQARAQEAGEAEVEVSGRGSLHFVMARRVCPIGGRLSNCRGKSRRTTTGPRMGLLLESRTHRSPSKVCRTDVGQPNSFVEHR</sequence>
<gene>
    <name evidence="3" type="ORF">PXEA_LOCUS34691</name>
</gene>
<keyword evidence="4" id="KW-1185">Reference proteome</keyword>
<evidence type="ECO:0000259" key="2">
    <source>
        <dbReference type="Pfam" id="PF02214"/>
    </source>
</evidence>
<proteinExistence type="predicted"/>
<feature type="compositionally biased region" description="Acidic residues" evidence="1">
    <location>
        <begin position="342"/>
        <end position="353"/>
    </location>
</feature>
<dbReference type="GO" id="GO:0051260">
    <property type="term" value="P:protein homooligomerization"/>
    <property type="evidence" value="ECO:0007669"/>
    <property type="project" value="InterPro"/>
</dbReference>
<feature type="region of interest" description="Disordered" evidence="1">
    <location>
        <begin position="64"/>
        <end position="175"/>
    </location>
</feature>
<name>A0A448XNV6_9PLAT</name>
<evidence type="ECO:0000313" key="3">
    <source>
        <dbReference type="EMBL" id="VEL41251.1"/>
    </source>
</evidence>
<feature type="compositionally biased region" description="Acidic residues" evidence="1">
    <location>
        <begin position="260"/>
        <end position="278"/>
    </location>
</feature>
<dbReference type="InterPro" id="IPR003131">
    <property type="entry name" value="T1-type_BTB"/>
</dbReference>
<dbReference type="Pfam" id="PF02214">
    <property type="entry name" value="BTB_2"/>
    <property type="match status" value="1"/>
</dbReference>
<accession>A0A448XNV6</accession>
<dbReference type="InterPro" id="IPR011333">
    <property type="entry name" value="SKP1/BTB/POZ_sf"/>
</dbReference>
<dbReference type="EMBL" id="CAAALY010268561">
    <property type="protein sequence ID" value="VEL41251.1"/>
    <property type="molecule type" value="Genomic_DNA"/>
</dbReference>
<evidence type="ECO:0000256" key="1">
    <source>
        <dbReference type="SAM" id="MobiDB-lite"/>
    </source>
</evidence>
<comment type="caution">
    <text evidence="3">The sequence shown here is derived from an EMBL/GenBank/DDBJ whole genome shotgun (WGS) entry which is preliminary data.</text>
</comment>
<feature type="compositionally biased region" description="Polar residues" evidence="1">
    <location>
        <begin position="529"/>
        <end position="538"/>
    </location>
</feature>
<feature type="compositionally biased region" description="Pro residues" evidence="1">
    <location>
        <begin position="69"/>
        <end position="83"/>
    </location>
</feature>
<dbReference type="AlphaFoldDB" id="A0A448XNV6"/>
<dbReference type="OrthoDB" id="2414723at2759"/>
<dbReference type="Proteomes" id="UP000784294">
    <property type="component" value="Unassembled WGS sequence"/>
</dbReference>